<reference evidence="1 2" key="1">
    <citation type="submission" date="2023-11" db="EMBL/GenBank/DDBJ databases">
        <title>MicrobeMod: A computational toolkit for identifying prokaryotic methylation and restriction-modification with nanopore sequencing.</title>
        <authorList>
            <person name="Crits-Christoph A."/>
            <person name="Kang S.C."/>
            <person name="Lee H."/>
            <person name="Ostrov N."/>
        </authorList>
    </citation>
    <scope>NUCLEOTIDE SEQUENCE [LARGE SCALE GENOMIC DNA]</scope>
    <source>
        <strain evidence="1 2">DSMZ 700</strain>
    </source>
</reference>
<gene>
    <name evidence="1" type="ORF">SIL87_13395</name>
</gene>
<dbReference type="RefSeq" id="WP_319614650.1">
    <property type="nucleotide sequence ID" value="NZ_JAWXYB010000018.1"/>
</dbReference>
<name>A0AAW9DT99_ACIAO</name>
<evidence type="ECO:0008006" key="3">
    <source>
        <dbReference type="Google" id="ProtNLM"/>
    </source>
</evidence>
<proteinExistence type="predicted"/>
<evidence type="ECO:0000313" key="2">
    <source>
        <dbReference type="Proteomes" id="UP001279553"/>
    </source>
</evidence>
<dbReference type="AlphaFoldDB" id="A0AAW9DT99"/>
<accession>A0AAW9DT99</accession>
<organism evidence="1 2">
    <name type="scientific">Acidiphilium acidophilum</name>
    <name type="common">Thiobacillus acidophilus</name>
    <dbReference type="NCBI Taxonomy" id="76588"/>
    <lineage>
        <taxon>Bacteria</taxon>
        <taxon>Pseudomonadati</taxon>
        <taxon>Pseudomonadota</taxon>
        <taxon>Alphaproteobacteria</taxon>
        <taxon>Acetobacterales</taxon>
        <taxon>Acidocellaceae</taxon>
        <taxon>Acidiphilium</taxon>
    </lineage>
</organism>
<sequence length="185" mass="21014">MRPDLEAATLKWLAENDPHYAKHGARALKAVRHDEYRKSRAGSIRYDGSIHHALLNDHDDMLPSPDDIEYTPEKPDIFAKYRDQLSALLPALLPHFKSLASKRAVALIVQTIPFAKIAEKVGLTRRQIYYIRDKMRDLLPTLIKSIALPLFSACGIDLPITRAWRNTSSIKKNRHVTTVTQLALL</sequence>
<comment type="caution">
    <text evidence="1">The sequence shown here is derived from an EMBL/GenBank/DDBJ whole genome shotgun (WGS) entry which is preliminary data.</text>
</comment>
<evidence type="ECO:0000313" key="1">
    <source>
        <dbReference type="EMBL" id="MDX5931759.1"/>
    </source>
</evidence>
<keyword evidence="2" id="KW-1185">Reference proteome</keyword>
<protein>
    <recommendedName>
        <fullName evidence="3">RNA polymerase sigma factor 70 region 4 type 2 domain-containing protein</fullName>
    </recommendedName>
</protein>
<dbReference type="EMBL" id="JAWXYB010000018">
    <property type="protein sequence ID" value="MDX5931759.1"/>
    <property type="molecule type" value="Genomic_DNA"/>
</dbReference>
<dbReference type="Proteomes" id="UP001279553">
    <property type="component" value="Unassembled WGS sequence"/>
</dbReference>